<dbReference type="AlphaFoldDB" id="A0AAE3QTU7"/>
<comment type="caution">
    <text evidence="1">The sequence shown here is derived from an EMBL/GenBank/DDBJ whole genome shotgun (WGS) entry which is preliminary data.</text>
</comment>
<dbReference type="Proteomes" id="UP001241110">
    <property type="component" value="Unassembled WGS sequence"/>
</dbReference>
<evidence type="ECO:0000313" key="1">
    <source>
        <dbReference type="EMBL" id="MDJ1483131.1"/>
    </source>
</evidence>
<gene>
    <name evidence="1" type="ORF">QNI16_21715</name>
</gene>
<evidence type="ECO:0000313" key="2">
    <source>
        <dbReference type="Proteomes" id="UP001241110"/>
    </source>
</evidence>
<protein>
    <submittedName>
        <fullName evidence="1">Uncharacterized protein</fullName>
    </submittedName>
</protein>
<sequence length="110" mass="12637">MTHSILIQLNESQANTLLEILQKGLAAIEDERYKASGAEIKQIMTAAQLREALHICRSTEIKLRNKGILKARFLGKLVYYMWDEVVEGLKRNDDALFPVSKKLRPARRTR</sequence>
<accession>A0AAE3QTU7</accession>
<organism evidence="1 2">
    <name type="scientific">Xanthocytophaga flava</name>
    <dbReference type="NCBI Taxonomy" id="3048013"/>
    <lineage>
        <taxon>Bacteria</taxon>
        <taxon>Pseudomonadati</taxon>
        <taxon>Bacteroidota</taxon>
        <taxon>Cytophagia</taxon>
        <taxon>Cytophagales</taxon>
        <taxon>Rhodocytophagaceae</taxon>
        <taxon>Xanthocytophaga</taxon>
    </lineage>
</organism>
<proteinExistence type="predicted"/>
<dbReference type="EMBL" id="JASJOS010000010">
    <property type="protein sequence ID" value="MDJ1483131.1"/>
    <property type="molecule type" value="Genomic_DNA"/>
</dbReference>
<dbReference type="RefSeq" id="WP_313982725.1">
    <property type="nucleotide sequence ID" value="NZ_JASJOS010000010.1"/>
</dbReference>
<reference evidence="1" key="1">
    <citation type="submission" date="2023-05" db="EMBL/GenBank/DDBJ databases">
        <authorList>
            <person name="Zhang X."/>
        </authorList>
    </citation>
    <scope>NUCLEOTIDE SEQUENCE</scope>
    <source>
        <strain evidence="1">YF14B1</strain>
    </source>
</reference>
<name>A0AAE3QTU7_9BACT</name>